<feature type="non-terminal residue" evidence="1">
    <location>
        <position position="1"/>
    </location>
</feature>
<sequence length="51" mass="5748">APRGNTRWISTEGHTIMLSGKANGNIVIVTVIAKHKYRQTMNKLHKGRNTF</sequence>
<name>M9M8S8_PAEPP</name>
<proteinExistence type="predicted"/>
<keyword evidence="2" id="KW-1185">Reference proteome</keyword>
<dbReference type="EMBL" id="BALG01000481">
    <property type="protein sequence ID" value="GAC44438.1"/>
    <property type="molecule type" value="Genomic_DNA"/>
</dbReference>
<reference evidence="1 2" key="1">
    <citation type="submission" date="2012-10" db="EMBL/GenBank/DDBJ databases">
        <title>Draft Genome Sequence of Paenibacillus popilliae ATCC 14706T.</title>
        <authorList>
            <person name="Iiyama K."/>
            <person name="Mori K."/>
            <person name="Mon H."/>
            <person name="Chieda Y."/>
            <person name="Lee J.M."/>
            <person name="Kusakabe T."/>
            <person name="Tashiro K."/>
            <person name="Asano S."/>
            <person name="Yasunaga-Aoki C."/>
            <person name="Shimizu S."/>
        </authorList>
    </citation>
    <scope>NUCLEOTIDE SEQUENCE [LARGE SCALE GENOMIC DNA]</scope>
    <source>
        <strain evidence="1 2">ATCC 14706</strain>
    </source>
</reference>
<organism evidence="1 2">
    <name type="scientific">Paenibacillus popilliae ATCC 14706</name>
    <dbReference type="NCBI Taxonomy" id="1212764"/>
    <lineage>
        <taxon>Bacteria</taxon>
        <taxon>Bacillati</taxon>
        <taxon>Bacillota</taxon>
        <taxon>Bacilli</taxon>
        <taxon>Bacillales</taxon>
        <taxon>Paenibacillaceae</taxon>
        <taxon>Paenibacillus</taxon>
    </lineage>
</organism>
<evidence type="ECO:0000313" key="1">
    <source>
        <dbReference type="EMBL" id="GAC44438.1"/>
    </source>
</evidence>
<evidence type="ECO:0000313" key="2">
    <source>
        <dbReference type="Proteomes" id="UP000029453"/>
    </source>
</evidence>
<dbReference type="AlphaFoldDB" id="M9M8S8"/>
<accession>M9M8S8</accession>
<comment type="caution">
    <text evidence="1">The sequence shown here is derived from an EMBL/GenBank/DDBJ whole genome shotgun (WGS) entry which is preliminary data.</text>
</comment>
<gene>
    <name evidence="1" type="ORF">PPOP_3843</name>
</gene>
<dbReference type="Proteomes" id="UP000029453">
    <property type="component" value="Unassembled WGS sequence"/>
</dbReference>
<protein>
    <submittedName>
        <fullName evidence="1">Uncharacterized protein</fullName>
    </submittedName>
</protein>